<proteinExistence type="predicted"/>
<evidence type="ECO:0000313" key="2">
    <source>
        <dbReference type="EMBL" id="GGA59451.1"/>
    </source>
</evidence>
<feature type="chain" id="PRO_5037597429" evidence="1">
    <location>
        <begin position="23"/>
        <end position="290"/>
    </location>
</feature>
<sequence>MRKMIGLSLGIFLLSAGSGAMLAQMNPDGTTNPPKVLLIQREFLKPGKQGSLHEKSESAFVRAMEAAKWPEHYFAMNSMSGPSRALFIIGYDSFAALEKDNDGMMHDKTLSAAFDRAAIADGDLLSKYDSSIWTYEDDMSLRGPVKIEQMRYFELDSITVKPGHHHDWFELANLYKKGYADIPDAHWAIWSLAYGSADSDVYLIAIPMRSLSEVDQMFADQSKFRQALGADGMKRLSELSAACIKSSDSQLFEMAPKMSYPPAAWAEENPGLWKQKAEASAKKEAAKPKQ</sequence>
<organism evidence="2 3">
    <name type="scientific">Edaphobacter acidisoli</name>
    <dbReference type="NCBI Taxonomy" id="2040573"/>
    <lineage>
        <taxon>Bacteria</taxon>
        <taxon>Pseudomonadati</taxon>
        <taxon>Acidobacteriota</taxon>
        <taxon>Terriglobia</taxon>
        <taxon>Terriglobales</taxon>
        <taxon>Acidobacteriaceae</taxon>
        <taxon>Edaphobacter</taxon>
    </lineage>
</organism>
<comment type="caution">
    <text evidence="2">The sequence shown here is derived from an EMBL/GenBank/DDBJ whole genome shotgun (WGS) entry which is preliminary data.</text>
</comment>
<dbReference type="Proteomes" id="UP000648801">
    <property type="component" value="Unassembled WGS sequence"/>
</dbReference>
<protein>
    <submittedName>
        <fullName evidence="2">Uncharacterized protein</fullName>
    </submittedName>
</protein>
<dbReference type="RefSeq" id="WP_188758055.1">
    <property type="nucleotide sequence ID" value="NZ_BMJB01000001.1"/>
</dbReference>
<evidence type="ECO:0000313" key="3">
    <source>
        <dbReference type="Proteomes" id="UP000648801"/>
    </source>
</evidence>
<feature type="signal peptide" evidence="1">
    <location>
        <begin position="1"/>
        <end position="22"/>
    </location>
</feature>
<gene>
    <name evidence="2" type="ORF">GCM10011507_08600</name>
</gene>
<dbReference type="EMBL" id="BMJB01000001">
    <property type="protein sequence ID" value="GGA59451.1"/>
    <property type="molecule type" value="Genomic_DNA"/>
</dbReference>
<dbReference type="AlphaFoldDB" id="A0A916RK69"/>
<reference evidence="2" key="1">
    <citation type="journal article" date="2014" name="Int. J. Syst. Evol. Microbiol.">
        <title>Complete genome sequence of Corynebacterium casei LMG S-19264T (=DSM 44701T), isolated from a smear-ripened cheese.</title>
        <authorList>
            <consortium name="US DOE Joint Genome Institute (JGI-PGF)"/>
            <person name="Walter F."/>
            <person name="Albersmeier A."/>
            <person name="Kalinowski J."/>
            <person name="Ruckert C."/>
        </authorList>
    </citation>
    <scope>NUCLEOTIDE SEQUENCE</scope>
    <source>
        <strain evidence="2">CGMCC 1.15447</strain>
    </source>
</reference>
<keyword evidence="3" id="KW-1185">Reference proteome</keyword>
<name>A0A916RK69_9BACT</name>
<keyword evidence="1" id="KW-0732">Signal</keyword>
<accession>A0A916RK69</accession>
<evidence type="ECO:0000256" key="1">
    <source>
        <dbReference type="SAM" id="SignalP"/>
    </source>
</evidence>
<reference evidence="2" key="2">
    <citation type="submission" date="2020-09" db="EMBL/GenBank/DDBJ databases">
        <authorList>
            <person name="Sun Q."/>
            <person name="Zhou Y."/>
        </authorList>
    </citation>
    <scope>NUCLEOTIDE SEQUENCE</scope>
    <source>
        <strain evidence="2">CGMCC 1.15447</strain>
    </source>
</reference>